<keyword evidence="2" id="KW-0472">Membrane</keyword>
<evidence type="ECO:0000256" key="1">
    <source>
        <dbReference type="SAM" id="MobiDB-lite"/>
    </source>
</evidence>
<name>A0A8T0KJM6_PHAAN</name>
<dbReference type="SUPFAM" id="SSF56112">
    <property type="entry name" value="Protein kinase-like (PK-like)"/>
    <property type="match status" value="1"/>
</dbReference>
<feature type="transmembrane region" description="Helical" evidence="2">
    <location>
        <begin position="315"/>
        <end position="339"/>
    </location>
</feature>
<dbReference type="PANTHER" id="PTHR46562:SF1">
    <property type="entry name" value="SERINE_THREONINE-PROTEIN KINASE ULK4"/>
    <property type="match status" value="1"/>
</dbReference>
<keyword evidence="4" id="KW-0808">Transferase</keyword>
<keyword evidence="4" id="KW-0418">Kinase</keyword>
<dbReference type="PROSITE" id="PS50011">
    <property type="entry name" value="PROTEIN_KINASE_DOM"/>
    <property type="match status" value="1"/>
</dbReference>
<reference evidence="4 5" key="1">
    <citation type="submission" date="2020-05" db="EMBL/GenBank/DDBJ databases">
        <title>Vigna angularis (adzuki bean) Var. LongXiaoDou No. 4 denovo assembly.</title>
        <authorList>
            <person name="Xiang H."/>
        </authorList>
    </citation>
    <scope>NUCLEOTIDE SEQUENCE [LARGE SCALE GENOMIC DNA]</scope>
    <source>
        <tissue evidence="4">Leaf</tissue>
    </source>
</reference>
<dbReference type="Gene3D" id="3.30.200.20">
    <property type="entry name" value="Phosphorylase Kinase, domain 1"/>
    <property type="match status" value="1"/>
</dbReference>
<proteinExistence type="predicted"/>
<dbReference type="PANTHER" id="PTHR46562">
    <property type="entry name" value="SERINE/THREONINE-KINASE ULK4-LIKE PROTEIN-RELATED"/>
    <property type="match status" value="1"/>
</dbReference>
<dbReference type="GO" id="GO:0004672">
    <property type="term" value="F:protein kinase activity"/>
    <property type="evidence" value="ECO:0007669"/>
    <property type="project" value="InterPro"/>
</dbReference>
<accession>A0A8T0KJM6</accession>
<dbReference type="Pfam" id="PF00069">
    <property type="entry name" value="Pkinase"/>
    <property type="match status" value="1"/>
</dbReference>
<dbReference type="InterPro" id="IPR000719">
    <property type="entry name" value="Prot_kinase_dom"/>
</dbReference>
<organism evidence="4 5">
    <name type="scientific">Phaseolus angularis</name>
    <name type="common">Azuki bean</name>
    <name type="synonym">Vigna angularis</name>
    <dbReference type="NCBI Taxonomy" id="3914"/>
    <lineage>
        <taxon>Eukaryota</taxon>
        <taxon>Viridiplantae</taxon>
        <taxon>Streptophyta</taxon>
        <taxon>Embryophyta</taxon>
        <taxon>Tracheophyta</taxon>
        <taxon>Spermatophyta</taxon>
        <taxon>Magnoliopsida</taxon>
        <taxon>eudicotyledons</taxon>
        <taxon>Gunneridae</taxon>
        <taxon>Pentapetalae</taxon>
        <taxon>rosids</taxon>
        <taxon>fabids</taxon>
        <taxon>Fabales</taxon>
        <taxon>Fabaceae</taxon>
        <taxon>Papilionoideae</taxon>
        <taxon>50 kb inversion clade</taxon>
        <taxon>NPAAA clade</taxon>
        <taxon>indigoferoid/millettioid clade</taxon>
        <taxon>Phaseoleae</taxon>
        <taxon>Vigna</taxon>
    </lineage>
</organism>
<protein>
    <submittedName>
        <fullName evidence="4">Serine/threonine-protein kinase</fullName>
    </submittedName>
</protein>
<sequence length="405" mass="46369">MHLILLPFSIVFSGCKQRSIEALMLVRIHSELRHRNVVELCDWYKTSHHTGLILEHCVGGDLLTILQQLHKLCDFGSAKELKNISTHSSSVPLAKRGTPCYMAPELFEDVGIYSYASDLWALGCVLYECFARRPPFMAREYNNIKSILSDPIPPLCGHPSQHFVDLINSLLVKNPAERIQWPELCAHPFWRREIPPVALPAFDFNENAENAENAEDEAAQPEDMANLDFNENSENAEDEAHAVITVSIPSHQDQRQDQRQDQGQDQRQDQRRHTEESLPLFLVKFFIRGFVWLLPSEFIKYALKDQNAREKKRKFSYGILALMTGRLLMTGCLLSLSVLVMIGKDTTKADVFSFDVVLMELLTGLMALDEDRHEESQYLASWFWHVKSDKEKLMTAVDPALDIKE</sequence>
<evidence type="ECO:0000313" key="4">
    <source>
        <dbReference type="EMBL" id="KAG2399671.1"/>
    </source>
</evidence>
<dbReference type="EMBL" id="JABFOF010000004">
    <property type="protein sequence ID" value="KAG2399671.1"/>
    <property type="molecule type" value="Genomic_DNA"/>
</dbReference>
<dbReference type="Gene3D" id="1.10.510.10">
    <property type="entry name" value="Transferase(Phosphotransferase) domain 1"/>
    <property type="match status" value="2"/>
</dbReference>
<dbReference type="InterPro" id="IPR044591">
    <property type="entry name" value="RUK"/>
</dbReference>
<dbReference type="GO" id="GO:0005524">
    <property type="term" value="F:ATP binding"/>
    <property type="evidence" value="ECO:0007669"/>
    <property type="project" value="InterPro"/>
</dbReference>
<dbReference type="GO" id="GO:0000914">
    <property type="term" value="P:phragmoplast assembly"/>
    <property type="evidence" value="ECO:0007669"/>
    <property type="project" value="InterPro"/>
</dbReference>
<dbReference type="InterPro" id="IPR011009">
    <property type="entry name" value="Kinase-like_dom_sf"/>
</dbReference>
<dbReference type="GO" id="GO:0008017">
    <property type="term" value="F:microtubule binding"/>
    <property type="evidence" value="ECO:0007669"/>
    <property type="project" value="InterPro"/>
</dbReference>
<dbReference type="AlphaFoldDB" id="A0A8T0KJM6"/>
<evidence type="ECO:0000313" key="5">
    <source>
        <dbReference type="Proteomes" id="UP000743370"/>
    </source>
</evidence>
<dbReference type="Proteomes" id="UP000743370">
    <property type="component" value="Unassembled WGS sequence"/>
</dbReference>
<evidence type="ECO:0000256" key="2">
    <source>
        <dbReference type="SAM" id="Phobius"/>
    </source>
</evidence>
<keyword evidence="2" id="KW-0812">Transmembrane</keyword>
<keyword evidence="2" id="KW-1133">Transmembrane helix</keyword>
<feature type="region of interest" description="Disordered" evidence="1">
    <location>
        <begin position="250"/>
        <end position="272"/>
    </location>
</feature>
<gene>
    <name evidence="4" type="ORF">HKW66_Vig0104760</name>
</gene>
<feature type="domain" description="Protein kinase" evidence="3">
    <location>
        <begin position="1"/>
        <end position="190"/>
    </location>
</feature>
<evidence type="ECO:0000259" key="3">
    <source>
        <dbReference type="PROSITE" id="PS50011"/>
    </source>
</evidence>
<comment type="caution">
    <text evidence="4">The sequence shown here is derived from an EMBL/GenBank/DDBJ whole genome shotgun (WGS) entry which is preliminary data.</text>
</comment>
<feature type="compositionally biased region" description="Basic and acidic residues" evidence="1">
    <location>
        <begin position="252"/>
        <end position="272"/>
    </location>
</feature>